<sequence>MAERRPAGRRADGRRGDGRPAGRRDARRLGEDDVAERLARIEEALAALERTPGRTAESALDTVATLAEVYGEALARVMDRAAHDARVVSALADDDLVGHLLALHDVHPAPVEERVARALADIREQLGSHGADVELELDGIEDGVARVRLPDEPGGGCGSCGGSANAAGTVEDAVRDAVLGVAPELSAIEPVRAPSGRPAAAGSGAFVPVESLFRTAPPPGGPA</sequence>
<gene>
    <name evidence="2" type="ORF">ACFQ11_07750</name>
</gene>
<dbReference type="Gene3D" id="3.30.300.130">
    <property type="entry name" value="Fe-S cluster assembly (FSCA)"/>
    <property type="match status" value="1"/>
</dbReference>
<evidence type="ECO:0000313" key="2">
    <source>
        <dbReference type="EMBL" id="MFD0900280.1"/>
    </source>
</evidence>
<dbReference type="RefSeq" id="WP_378297234.1">
    <property type="nucleotide sequence ID" value="NZ_JBHTJA010000009.1"/>
</dbReference>
<dbReference type="InterPro" id="IPR034904">
    <property type="entry name" value="FSCA_dom_sf"/>
</dbReference>
<evidence type="ECO:0000256" key="1">
    <source>
        <dbReference type="SAM" id="MobiDB-lite"/>
    </source>
</evidence>
<organism evidence="2 3">
    <name type="scientific">Actinomadura sediminis</name>
    <dbReference type="NCBI Taxonomy" id="1038904"/>
    <lineage>
        <taxon>Bacteria</taxon>
        <taxon>Bacillati</taxon>
        <taxon>Actinomycetota</taxon>
        <taxon>Actinomycetes</taxon>
        <taxon>Streptosporangiales</taxon>
        <taxon>Thermomonosporaceae</taxon>
        <taxon>Actinomadura</taxon>
    </lineage>
</organism>
<proteinExistence type="predicted"/>
<comment type="caution">
    <text evidence="2">The sequence shown here is derived from an EMBL/GenBank/DDBJ whole genome shotgun (WGS) entry which is preliminary data.</text>
</comment>
<protein>
    <submittedName>
        <fullName evidence="2">NifU family protein</fullName>
    </submittedName>
</protein>
<dbReference type="SUPFAM" id="SSF117916">
    <property type="entry name" value="Fe-S cluster assembly (FSCA) domain-like"/>
    <property type="match status" value="1"/>
</dbReference>
<feature type="region of interest" description="Disordered" evidence="1">
    <location>
        <begin position="1"/>
        <end position="30"/>
    </location>
</feature>
<dbReference type="EMBL" id="JBHTJA010000009">
    <property type="protein sequence ID" value="MFD0900280.1"/>
    <property type="molecule type" value="Genomic_DNA"/>
</dbReference>
<name>A0ABW3EKL9_9ACTN</name>
<dbReference type="Proteomes" id="UP001596972">
    <property type="component" value="Unassembled WGS sequence"/>
</dbReference>
<reference evidence="3" key="1">
    <citation type="journal article" date="2019" name="Int. J. Syst. Evol. Microbiol.">
        <title>The Global Catalogue of Microorganisms (GCM) 10K type strain sequencing project: providing services to taxonomists for standard genome sequencing and annotation.</title>
        <authorList>
            <consortium name="The Broad Institute Genomics Platform"/>
            <consortium name="The Broad Institute Genome Sequencing Center for Infectious Disease"/>
            <person name="Wu L."/>
            <person name="Ma J."/>
        </authorList>
    </citation>
    <scope>NUCLEOTIDE SEQUENCE [LARGE SCALE GENOMIC DNA]</scope>
    <source>
        <strain evidence="3">JCM 31202</strain>
    </source>
</reference>
<keyword evidence="3" id="KW-1185">Reference proteome</keyword>
<evidence type="ECO:0000313" key="3">
    <source>
        <dbReference type="Proteomes" id="UP001596972"/>
    </source>
</evidence>
<accession>A0ABW3EKL9</accession>